<dbReference type="SUPFAM" id="SSF53323">
    <property type="entry name" value="Pyruvate-ferredoxin oxidoreductase, PFOR, domain III"/>
    <property type="match status" value="1"/>
</dbReference>
<evidence type="ECO:0000313" key="3">
    <source>
        <dbReference type="EMBL" id="KKM85572.1"/>
    </source>
</evidence>
<dbReference type="Pfam" id="PF01558">
    <property type="entry name" value="POR"/>
    <property type="match status" value="1"/>
</dbReference>
<dbReference type="InterPro" id="IPR002869">
    <property type="entry name" value="Pyrv_flavodox_OxRed_cen"/>
</dbReference>
<organism evidence="3">
    <name type="scientific">marine sediment metagenome</name>
    <dbReference type="NCBI Taxonomy" id="412755"/>
    <lineage>
        <taxon>unclassified sequences</taxon>
        <taxon>metagenomes</taxon>
        <taxon>ecological metagenomes</taxon>
    </lineage>
</organism>
<evidence type="ECO:0000256" key="1">
    <source>
        <dbReference type="ARBA" id="ARBA00023002"/>
    </source>
</evidence>
<keyword evidence="1" id="KW-0560">Oxidoreductase</keyword>
<dbReference type="InterPro" id="IPR052198">
    <property type="entry name" value="IorB_Oxidoreductase"/>
</dbReference>
<accession>A0A0F9NWA9</accession>
<sequence length="172" mass="19690">MHGLAQREGAITSHTRYQKEIFEDERKNLHSSLICYGDADLYICFEPVEALRRGIFASNKTSFVLNSRTIPGIMITANLETYPSLEKINEVLNGYSNEVYFMNATELSLDKFNSNQYVNLIMLGFAIPTKKTPFIEIEHYEEVIKEWLRAPDTNIKALHLGIEEGAKIIKNN</sequence>
<reference evidence="3" key="1">
    <citation type="journal article" date="2015" name="Nature">
        <title>Complex archaea that bridge the gap between prokaryotes and eukaryotes.</title>
        <authorList>
            <person name="Spang A."/>
            <person name="Saw J.H."/>
            <person name="Jorgensen S.L."/>
            <person name="Zaremba-Niedzwiedzka K."/>
            <person name="Martijn J."/>
            <person name="Lind A.E."/>
            <person name="van Eijk R."/>
            <person name="Schleper C."/>
            <person name="Guy L."/>
            <person name="Ettema T.J."/>
        </authorList>
    </citation>
    <scope>NUCLEOTIDE SEQUENCE</scope>
</reference>
<proteinExistence type="predicted"/>
<feature type="domain" description="Pyruvate/ketoisovalerate oxidoreductase catalytic" evidence="2">
    <location>
        <begin position="2"/>
        <end position="163"/>
    </location>
</feature>
<dbReference type="PANTHER" id="PTHR43854">
    <property type="entry name" value="INDOLEPYRUVATE OXIDOREDUCTASE SUBUNIT IORB"/>
    <property type="match status" value="1"/>
</dbReference>
<dbReference type="InterPro" id="IPR019752">
    <property type="entry name" value="Pyrv/ketoisovalerate_OxRed_cat"/>
</dbReference>
<dbReference type="Gene3D" id="3.40.920.10">
    <property type="entry name" value="Pyruvate-ferredoxin oxidoreductase, PFOR, domain III"/>
    <property type="match status" value="1"/>
</dbReference>
<dbReference type="EMBL" id="LAZR01007387">
    <property type="protein sequence ID" value="KKM85572.1"/>
    <property type="molecule type" value="Genomic_DNA"/>
</dbReference>
<dbReference type="AlphaFoldDB" id="A0A0F9NWA9"/>
<dbReference type="PANTHER" id="PTHR43854:SF1">
    <property type="entry name" value="INDOLEPYRUVATE OXIDOREDUCTASE SUBUNIT IORB"/>
    <property type="match status" value="1"/>
</dbReference>
<protein>
    <recommendedName>
        <fullName evidence="2">Pyruvate/ketoisovalerate oxidoreductase catalytic domain-containing protein</fullName>
    </recommendedName>
</protein>
<name>A0A0F9NWA9_9ZZZZ</name>
<comment type="caution">
    <text evidence="3">The sequence shown here is derived from an EMBL/GenBank/DDBJ whole genome shotgun (WGS) entry which is preliminary data.</text>
</comment>
<dbReference type="GO" id="GO:0016903">
    <property type="term" value="F:oxidoreductase activity, acting on the aldehyde or oxo group of donors"/>
    <property type="evidence" value="ECO:0007669"/>
    <property type="project" value="InterPro"/>
</dbReference>
<evidence type="ECO:0000259" key="2">
    <source>
        <dbReference type="Pfam" id="PF01558"/>
    </source>
</evidence>
<gene>
    <name evidence="3" type="ORF">LCGC14_1287640</name>
</gene>